<protein>
    <submittedName>
        <fullName evidence="1">Uncharacterized protein</fullName>
    </submittedName>
</protein>
<evidence type="ECO:0000313" key="1">
    <source>
        <dbReference type="EMBL" id="OHT01439.1"/>
    </source>
</evidence>
<dbReference type="GeneID" id="94842825"/>
<dbReference type="VEuPathDB" id="TrichDB:TRFO_31765"/>
<dbReference type="OrthoDB" id="10263927at2759"/>
<evidence type="ECO:0000313" key="2">
    <source>
        <dbReference type="Proteomes" id="UP000179807"/>
    </source>
</evidence>
<sequence length="248" mass="28805">MSIPSEIIPRKVKWIYTTIDGIPDIIFEREGIPKADSNQPHYMRRYSPHSLSEAFRAMGCHQPLSGAMADWMFEFLRKCPMSQLSIILGGGTNNIFNNQRTYSKSGQFIILTRMQFHRLACASLHVHQFRKIRYSVDFRLALDFMEDRRFFILLLSGAPGTGKSTIASLIASRMSVNHILSTDSIRHAMRTFYPQDKYPILYKSTYECGDVIDPLHELPEKERVCFSFERFFFLINKNHMKISSSKFL</sequence>
<gene>
    <name evidence="1" type="ORF">TRFO_31765</name>
</gene>
<organism evidence="1 2">
    <name type="scientific">Tritrichomonas foetus</name>
    <dbReference type="NCBI Taxonomy" id="1144522"/>
    <lineage>
        <taxon>Eukaryota</taxon>
        <taxon>Metamonada</taxon>
        <taxon>Parabasalia</taxon>
        <taxon>Tritrichomonadida</taxon>
        <taxon>Tritrichomonadidae</taxon>
        <taxon>Tritrichomonas</taxon>
    </lineage>
</organism>
<dbReference type="PANTHER" id="PTHR33477:SF3">
    <property type="entry name" value="P-LOOP NTPASE DOMAIN-CONTAINING PROTEIN LPA1 HOMOLOG 1"/>
    <property type="match status" value="1"/>
</dbReference>
<proteinExistence type="predicted"/>
<dbReference type="AlphaFoldDB" id="A0A1J4JQJ7"/>
<keyword evidence="2" id="KW-1185">Reference proteome</keyword>
<dbReference type="Proteomes" id="UP000179807">
    <property type="component" value="Unassembled WGS sequence"/>
</dbReference>
<dbReference type="SUPFAM" id="SSF52540">
    <property type="entry name" value="P-loop containing nucleoside triphosphate hydrolases"/>
    <property type="match status" value="1"/>
</dbReference>
<dbReference type="Gene3D" id="3.40.50.300">
    <property type="entry name" value="P-loop containing nucleotide triphosphate hydrolases"/>
    <property type="match status" value="1"/>
</dbReference>
<dbReference type="PANTHER" id="PTHR33477">
    <property type="entry name" value="P-LOOP NTPASE DOMAIN-CONTAINING PROTEIN LPA1 HOMOLOG 1"/>
    <property type="match status" value="1"/>
</dbReference>
<dbReference type="RefSeq" id="XP_068354575.1">
    <property type="nucleotide sequence ID" value="XM_068508121.1"/>
</dbReference>
<name>A0A1J4JQJ7_9EUKA</name>
<accession>A0A1J4JQJ7</accession>
<dbReference type="EMBL" id="MLAK01000912">
    <property type="protein sequence ID" value="OHT01439.1"/>
    <property type="molecule type" value="Genomic_DNA"/>
</dbReference>
<dbReference type="InterPro" id="IPR027417">
    <property type="entry name" value="P-loop_NTPase"/>
</dbReference>
<reference evidence="1" key="1">
    <citation type="submission" date="2016-10" db="EMBL/GenBank/DDBJ databases">
        <authorList>
            <person name="Benchimol M."/>
            <person name="Almeida L.G."/>
            <person name="Vasconcelos A.T."/>
            <person name="Perreira-Neves A."/>
            <person name="Rosa I.A."/>
            <person name="Tasca T."/>
            <person name="Bogo M.R."/>
            <person name="de Souza W."/>
        </authorList>
    </citation>
    <scope>NUCLEOTIDE SEQUENCE [LARGE SCALE GENOMIC DNA]</scope>
    <source>
        <strain evidence="1">K</strain>
    </source>
</reference>
<comment type="caution">
    <text evidence="1">The sequence shown here is derived from an EMBL/GenBank/DDBJ whole genome shotgun (WGS) entry which is preliminary data.</text>
</comment>